<dbReference type="InterPro" id="IPR001509">
    <property type="entry name" value="Epimerase_deHydtase"/>
</dbReference>
<accession>A0A518EWM0</accession>
<dbReference type="Proteomes" id="UP000320390">
    <property type="component" value="Chromosome"/>
</dbReference>
<dbReference type="InterPro" id="IPR036291">
    <property type="entry name" value="NAD(P)-bd_dom_sf"/>
</dbReference>
<proteinExistence type="predicted"/>
<dbReference type="GO" id="GO:0005737">
    <property type="term" value="C:cytoplasm"/>
    <property type="evidence" value="ECO:0007669"/>
    <property type="project" value="TreeGrafter"/>
</dbReference>
<feature type="domain" description="NAD-dependent epimerase/dehydratase" evidence="1">
    <location>
        <begin position="3"/>
        <end position="199"/>
    </location>
</feature>
<dbReference type="PANTHER" id="PTHR48079">
    <property type="entry name" value="PROTEIN YEEZ"/>
    <property type="match status" value="1"/>
</dbReference>
<dbReference type="EMBL" id="CP036434">
    <property type="protein sequence ID" value="QDV08477.1"/>
    <property type="molecule type" value="Genomic_DNA"/>
</dbReference>
<dbReference type="OrthoDB" id="9808276at2"/>
<evidence type="ECO:0000259" key="1">
    <source>
        <dbReference type="Pfam" id="PF01370"/>
    </source>
</evidence>
<gene>
    <name evidence="2" type="ORF">Poly30_40240</name>
</gene>
<dbReference type="PANTHER" id="PTHR48079:SF6">
    <property type="entry name" value="NAD(P)-BINDING DOMAIN-CONTAINING PROTEIN-RELATED"/>
    <property type="match status" value="1"/>
</dbReference>
<evidence type="ECO:0000313" key="2">
    <source>
        <dbReference type="EMBL" id="QDV08477.1"/>
    </source>
</evidence>
<dbReference type="AlphaFoldDB" id="A0A518EWM0"/>
<sequence>MRILIVGCGRLGSAAAEQLVADGHGVFGLRRSQRPLPDGVIALRGDVAAGRFDLPKRLDAVIYSVAASTRTDEGYRLAYVVGLENVLEALKRDSSNARVLFVSSTGVYGHGDGSEVDESTIPAPMHFTGIRMLEAEAVAKASPFEACALRLSGLYGPSRRVLLDRVRAGEATYPASAEGWMNQLHEEDAARALVHVLGTSALPETLCVSDTRPSPRAEVLTWLAERLGAPRPRAMDTTGPASTKRVRSTALVDTGFRFRYPTYVEGYSSFLPLESS</sequence>
<dbReference type="SUPFAM" id="SSF51735">
    <property type="entry name" value="NAD(P)-binding Rossmann-fold domains"/>
    <property type="match status" value="1"/>
</dbReference>
<protein>
    <submittedName>
        <fullName evidence="2">NAD dependent epimerase/dehydratase family protein</fullName>
    </submittedName>
</protein>
<dbReference type="Gene3D" id="3.40.50.720">
    <property type="entry name" value="NAD(P)-binding Rossmann-like Domain"/>
    <property type="match status" value="1"/>
</dbReference>
<organism evidence="2 3">
    <name type="scientific">Saltatorellus ferox</name>
    <dbReference type="NCBI Taxonomy" id="2528018"/>
    <lineage>
        <taxon>Bacteria</taxon>
        <taxon>Pseudomonadati</taxon>
        <taxon>Planctomycetota</taxon>
        <taxon>Planctomycetia</taxon>
        <taxon>Planctomycetia incertae sedis</taxon>
        <taxon>Saltatorellus</taxon>
    </lineage>
</organism>
<dbReference type="InterPro" id="IPR051783">
    <property type="entry name" value="NAD(P)-dependent_oxidoreduct"/>
</dbReference>
<evidence type="ECO:0000313" key="3">
    <source>
        <dbReference type="Proteomes" id="UP000320390"/>
    </source>
</evidence>
<keyword evidence="3" id="KW-1185">Reference proteome</keyword>
<dbReference type="Pfam" id="PF01370">
    <property type="entry name" value="Epimerase"/>
    <property type="match status" value="1"/>
</dbReference>
<name>A0A518EWM0_9BACT</name>
<dbReference type="GO" id="GO:0004029">
    <property type="term" value="F:aldehyde dehydrogenase (NAD+) activity"/>
    <property type="evidence" value="ECO:0007669"/>
    <property type="project" value="TreeGrafter"/>
</dbReference>
<dbReference type="RefSeq" id="WP_145201203.1">
    <property type="nucleotide sequence ID" value="NZ_CP036434.1"/>
</dbReference>
<reference evidence="2 3" key="1">
    <citation type="submission" date="2019-02" db="EMBL/GenBank/DDBJ databases">
        <title>Deep-cultivation of Planctomycetes and their phenomic and genomic characterization uncovers novel biology.</title>
        <authorList>
            <person name="Wiegand S."/>
            <person name="Jogler M."/>
            <person name="Boedeker C."/>
            <person name="Pinto D."/>
            <person name="Vollmers J."/>
            <person name="Rivas-Marin E."/>
            <person name="Kohn T."/>
            <person name="Peeters S.H."/>
            <person name="Heuer A."/>
            <person name="Rast P."/>
            <person name="Oberbeckmann S."/>
            <person name="Bunk B."/>
            <person name="Jeske O."/>
            <person name="Meyerdierks A."/>
            <person name="Storesund J.E."/>
            <person name="Kallscheuer N."/>
            <person name="Luecker S."/>
            <person name="Lage O.M."/>
            <person name="Pohl T."/>
            <person name="Merkel B.J."/>
            <person name="Hornburger P."/>
            <person name="Mueller R.-W."/>
            <person name="Bruemmer F."/>
            <person name="Labrenz M."/>
            <person name="Spormann A.M."/>
            <person name="Op den Camp H."/>
            <person name="Overmann J."/>
            <person name="Amann R."/>
            <person name="Jetten M.S.M."/>
            <person name="Mascher T."/>
            <person name="Medema M.H."/>
            <person name="Devos D.P."/>
            <person name="Kaster A.-K."/>
            <person name="Ovreas L."/>
            <person name="Rohde M."/>
            <person name="Galperin M.Y."/>
            <person name="Jogler C."/>
        </authorList>
    </citation>
    <scope>NUCLEOTIDE SEQUENCE [LARGE SCALE GENOMIC DNA]</scope>
    <source>
        <strain evidence="2 3">Poly30</strain>
    </source>
</reference>